<evidence type="ECO:0000256" key="1">
    <source>
        <dbReference type="SAM" id="Phobius"/>
    </source>
</evidence>
<name>A0A644YFC5_9ZZZZ</name>
<accession>A0A644YFC5</accession>
<keyword evidence="1" id="KW-0472">Membrane</keyword>
<feature type="transmembrane region" description="Helical" evidence="1">
    <location>
        <begin position="38"/>
        <end position="58"/>
    </location>
</feature>
<dbReference type="EMBL" id="VSSQ01004953">
    <property type="protein sequence ID" value="MPM27285.1"/>
    <property type="molecule type" value="Genomic_DNA"/>
</dbReference>
<proteinExistence type="predicted"/>
<dbReference type="AlphaFoldDB" id="A0A644YFC5"/>
<reference evidence="2" key="1">
    <citation type="submission" date="2019-08" db="EMBL/GenBank/DDBJ databases">
        <authorList>
            <person name="Kucharzyk K."/>
            <person name="Murdoch R.W."/>
            <person name="Higgins S."/>
            <person name="Loffler F."/>
        </authorList>
    </citation>
    <scope>NUCLEOTIDE SEQUENCE</scope>
</reference>
<gene>
    <name evidence="2" type="ORF">SDC9_73795</name>
</gene>
<comment type="caution">
    <text evidence="2">The sequence shown here is derived from an EMBL/GenBank/DDBJ whole genome shotgun (WGS) entry which is preliminary data.</text>
</comment>
<organism evidence="2">
    <name type="scientific">bioreactor metagenome</name>
    <dbReference type="NCBI Taxonomy" id="1076179"/>
    <lineage>
        <taxon>unclassified sequences</taxon>
        <taxon>metagenomes</taxon>
        <taxon>ecological metagenomes</taxon>
    </lineage>
</organism>
<feature type="transmembrane region" description="Helical" evidence="1">
    <location>
        <begin position="12"/>
        <end position="32"/>
    </location>
</feature>
<evidence type="ECO:0000313" key="2">
    <source>
        <dbReference type="EMBL" id="MPM27285.1"/>
    </source>
</evidence>
<keyword evidence="1" id="KW-0812">Transmembrane</keyword>
<sequence>MKQDLKLKYKVNSQTIISLIVFLIVTTIYASANYIVNGNFYLFIVLLIFPILCVIVTLSVNRYRFKKFVVLLKYIVSKYQSFEIKEDFIHVRKGTYKMKPLTQSYDVSINPSFEKSPVIYCITEDSIILFIMITEVLIFKKYCKPIVFSGNTEDEHIIKQVQSIKIYQKEIIGSETEIRSSQFPNNISVLKIHSNVINKYL</sequence>
<keyword evidence="1" id="KW-1133">Transmembrane helix</keyword>
<protein>
    <submittedName>
        <fullName evidence="2">Uncharacterized protein</fullName>
    </submittedName>
</protein>